<sequence>MTQYRWINSSFILLGPSETFYNTYQPDLLVTVDFDALAIPSDSLIDIASNSIQIMVTMTNDTAAVLEMTGPTVLIPGVNMVGLVSMEIHQTFKNPEVATLGVFEYMKSTLVGQVTHLYPDPSMSPLIRRGANISTLRLSVVREATQWNIIRDSKNNSFLGGFSKVGGLWTFLSGIFAAIFGSSLLRVLFGSKPISVFGFAHRWERDTIGEAYHASYPAIREEMTVPPEQRGLLCLIQDHIVDLNLIDEPDFDEADCNDSNELTILHSRSDPSTSYAALVTQSTPARYRGNAEVGGDGTVEEAYVAMPVGSLIDRAQQVADSDLQQ</sequence>
<protein>
    <submittedName>
        <fullName evidence="2">Uncharacterized protein</fullName>
    </submittedName>
</protein>
<dbReference type="AlphaFoldDB" id="A0A0D2NZL6"/>
<dbReference type="OrthoDB" id="3227921at2759"/>
<accession>A0A0D2NZL6</accession>
<keyword evidence="1" id="KW-1133">Transmembrane helix</keyword>
<keyword evidence="1" id="KW-0812">Transmembrane</keyword>
<dbReference type="Proteomes" id="UP000054270">
    <property type="component" value="Unassembled WGS sequence"/>
</dbReference>
<evidence type="ECO:0000256" key="1">
    <source>
        <dbReference type="SAM" id="Phobius"/>
    </source>
</evidence>
<feature type="transmembrane region" description="Helical" evidence="1">
    <location>
        <begin position="168"/>
        <end position="189"/>
    </location>
</feature>
<proteinExistence type="predicted"/>
<evidence type="ECO:0000313" key="2">
    <source>
        <dbReference type="EMBL" id="KJA21926.1"/>
    </source>
</evidence>
<gene>
    <name evidence="2" type="ORF">HYPSUDRAFT_41528</name>
</gene>
<keyword evidence="1" id="KW-0472">Membrane</keyword>
<dbReference type="EMBL" id="KN817554">
    <property type="protein sequence ID" value="KJA21926.1"/>
    <property type="molecule type" value="Genomic_DNA"/>
</dbReference>
<evidence type="ECO:0000313" key="3">
    <source>
        <dbReference type="Proteomes" id="UP000054270"/>
    </source>
</evidence>
<organism evidence="2 3">
    <name type="scientific">Hypholoma sublateritium (strain FD-334 SS-4)</name>
    <dbReference type="NCBI Taxonomy" id="945553"/>
    <lineage>
        <taxon>Eukaryota</taxon>
        <taxon>Fungi</taxon>
        <taxon>Dikarya</taxon>
        <taxon>Basidiomycota</taxon>
        <taxon>Agaricomycotina</taxon>
        <taxon>Agaricomycetes</taxon>
        <taxon>Agaricomycetidae</taxon>
        <taxon>Agaricales</taxon>
        <taxon>Agaricineae</taxon>
        <taxon>Strophariaceae</taxon>
        <taxon>Hypholoma</taxon>
    </lineage>
</organism>
<reference evidence="3" key="1">
    <citation type="submission" date="2014-04" db="EMBL/GenBank/DDBJ databases">
        <title>Evolutionary Origins and Diversification of the Mycorrhizal Mutualists.</title>
        <authorList>
            <consortium name="DOE Joint Genome Institute"/>
            <consortium name="Mycorrhizal Genomics Consortium"/>
            <person name="Kohler A."/>
            <person name="Kuo A."/>
            <person name="Nagy L.G."/>
            <person name="Floudas D."/>
            <person name="Copeland A."/>
            <person name="Barry K.W."/>
            <person name="Cichocki N."/>
            <person name="Veneault-Fourrey C."/>
            <person name="LaButti K."/>
            <person name="Lindquist E.A."/>
            <person name="Lipzen A."/>
            <person name="Lundell T."/>
            <person name="Morin E."/>
            <person name="Murat C."/>
            <person name="Riley R."/>
            <person name="Ohm R."/>
            <person name="Sun H."/>
            <person name="Tunlid A."/>
            <person name="Henrissat B."/>
            <person name="Grigoriev I.V."/>
            <person name="Hibbett D.S."/>
            <person name="Martin F."/>
        </authorList>
    </citation>
    <scope>NUCLEOTIDE SEQUENCE [LARGE SCALE GENOMIC DNA]</scope>
    <source>
        <strain evidence="3">FD-334 SS-4</strain>
    </source>
</reference>
<keyword evidence="3" id="KW-1185">Reference proteome</keyword>
<name>A0A0D2NZL6_HYPSF</name>